<dbReference type="AlphaFoldDB" id="A0AAD4XWV1"/>
<reference evidence="3" key="1">
    <citation type="submission" date="2022-04" db="EMBL/GenBank/DDBJ databases">
        <title>A functionally conserved STORR gene fusion in Papaver species that diverged 16.8 million years ago.</title>
        <authorList>
            <person name="Catania T."/>
        </authorList>
    </citation>
    <scope>NUCLEOTIDE SEQUENCE</scope>
    <source>
        <strain evidence="3">S-188037</strain>
    </source>
</reference>
<protein>
    <submittedName>
        <fullName evidence="3">Uncharacterized protein</fullName>
    </submittedName>
</protein>
<evidence type="ECO:0000256" key="1">
    <source>
        <dbReference type="SAM" id="MobiDB-lite"/>
    </source>
</evidence>
<keyword evidence="2" id="KW-0472">Membrane</keyword>
<feature type="region of interest" description="Disordered" evidence="1">
    <location>
        <begin position="126"/>
        <end position="168"/>
    </location>
</feature>
<feature type="transmembrane region" description="Helical" evidence="2">
    <location>
        <begin position="210"/>
        <end position="235"/>
    </location>
</feature>
<evidence type="ECO:0000313" key="4">
    <source>
        <dbReference type="Proteomes" id="UP001202328"/>
    </source>
</evidence>
<keyword evidence="2" id="KW-0812">Transmembrane</keyword>
<name>A0AAD4XWV1_9MAGN</name>
<evidence type="ECO:0000256" key="2">
    <source>
        <dbReference type="SAM" id="Phobius"/>
    </source>
</evidence>
<sequence length="279" mass="29681">MKLDLHQRGALWDKLTENAHQIHPFLEKVKEAKGIDAIVEILKQYPLEVGNTSQLGVPENAPRSDGAPAHVITPLYDKEAAAHIKLVPLGVADTHPVAAIGDGIGSVAPDVVIPIGNVASDTSILIGDPSGSAGDSNSVSMGIIGDPSDSDDDSNSEGIGNGRGRRRGRGRGSFRDFIIGVLFLFMAMIAEFGPGLMQLAGSTHKHSLKLLLWGIDMSAAGCFFTSSCGLLGVFMRMADCRLFSRSSLLKFQKKSLIAASTFMMVAMIMVFVFIPVSMV</sequence>
<feature type="transmembrane region" description="Helical" evidence="2">
    <location>
        <begin position="256"/>
        <end position="276"/>
    </location>
</feature>
<proteinExistence type="predicted"/>
<keyword evidence="2" id="KW-1133">Transmembrane helix</keyword>
<feature type="transmembrane region" description="Helical" evidence="2">
    <location>
        <begin position="173"/>
        <end position="190"/>
    </location>
</feature>
<dbReference type="EMBL" id="JAJJMB010001902">
    <property type="protein sequence ID" value="KAI3954584.1"/>
    <property type="molecule type" value="Genomic_DNA"/>
</dbReference>
<evidence type="ECO:0000313" key="3">
    <source>
        <dbReference type="EMBL" id="KAI3954584.1"/>
    </source>
</evidence>
<keyword evidence="4" id="KW-1185">Reference proteome</keyword>
<gene>
    <name evidence="3" type="ORF">MKW98_019715</name>
</gene>
<accession>A0AAD4XWV1</accession>
<dbReference type="Proteomes" id="UP001202328">
    <property type="component" value="Unassembled WGS sequence"/>
</dbReference>
<comment type="caution">
    <text evidence="3">The sequence shown here is derived from an EMBL/GenBank/DDBJ whole genome shotgun (WGS) entry which is preliminary data.</text>
</comment>
<organism evidence="3 4">
    <name type="scientific">Papaver atlanticum</name>
    <dbReference type="NCBI Taxonomy" id="357466"/>
    <lineage>
        <taxon>Eukaryota</taxon>
        <taxon>Viridiplantae</taxon>
        <taxon>Streptophyta</taxon>
        <taxon>Embryophyta</taxon>
        <taxon>Tracheophyta</taxon>
        <taxon>Spermatophyta</taxon>
        <taxon>Magnoliopsida</taxon>
        <taxon>Ranunculales</taxon>
        <taxon>Papaveraceae</taxon>
        <taxon>Papaveroideae</taxon>
        <taxon>Papaver</taxon>
    </lineage>
</organism>